<organism evidence="3 4">
    <name type="scientific">Streptomyces sedi</name>
    <dbReference type="NCBI Taxonomy" id="555059"/>
    <lineage>
        <taxon>Bacteria</taxon>
        <taxon>Bacillati</taxon>
        <taxon>Actinomycetota</taxon>
        <taxon>Actinomycetes</taxon>
        <taxon>Kitasatosporales</taxon>
        <taxon>Streptomycetaceae</taxon>
        <taxon>Streptomyces</taxon>
    </lineage>
</organism>
<dbReference type="InterPro" id="IPR052906">
    <property type="entry name" value="Type_IV_Methyl-Rstrct_Enzyme"/>
</dbReference>
<dbReference type="OrthoDB" id="9803736at2"/>
<dbReference type="AlphaFoldDB" id="A0A5C4V8R1"/>
<comment type="caution">
    <text evidence="3">The sequence shown here is derived from an EMBL/GenBank/DDBJ whole genome shotgun (WGS) entry which is preliminary data.</text>
</comment>
<evidence type="ECO:0000259" key="2">
    <source>
        <dbReference type="Pfam" id="PF04471"/>
    </source>
</evidence>
<dbReference type="SUPFAM" id="SSF52980">
    <property type="entry name" value="Restriction endonuclease-like"/>
    <property type="match status" value="1"/>
</dbReference>
<keyword evidence="3" id="KW-0255">Endonuclease</keyword>
<feature type="region of interest" description="Disordered" evidence="1">
    <location>
        <begin position="167"/>
        <end position="189"/>
    </location>
</feature>
<keyword evidence="3" id="KW-0378">Hydrolase</keyword>
<dbReference type="InterPro" id="IPR011335">
    <property type="entry name" value="Restrct_endonuc-II-like"/>
</dbReference>
<dbReference type="Proteomes" id="UP000311713">
    <property type="component" value="Unassembled WGS sequence"/>
</dbReference>
<feature type="region of interest" description="Disordered" evidence="1">
    <location>
        <begin position="1"/>
        <end position="92"/>
    </location>
</feature>
<reference evidence="3 4" key="1">
    <citation type="submission" date="2019-06" db="EMBL/GenBank/DDBJ databases">
        <title>Draft genome of Streptomyces sedi sp. JCM16909.</title>
        <authorList>
            <person name="Klykleung N."/>
            <person name="Tanasupawat S."/>
            <person name="Kudo T."/>
            <person name="Yuki M."/>
            <person name="Ohkuma M."/>
        </authorList>
    </citation>
    <scope>NUCLEOTIDE SEQUENCE [LARGE SCALE GENOMIC DNA]</scope>
    <source>
        <strain evidence="3 4">JCM 16909</strain>
    </source>
</reference>
<keyword evidence="3" id="KW-0540">Nuclease</keyword>
<evidence type="ECO:0000256" key="1">
    <source>
        <dbReference type="SAM" id="MobiDB-lite"/>
    </source>
</evidence>
<name>A0A5C4V8R1_9ACTN</name>
<dbReference type="GO" id="GO:0015666">
    <property type="term" value="F:restriction endodeoxyribonuclease activity"/>
    <property type="evidence" value="ECO:0007669"/>
    <property type="project" value="TreeGrafter"/>
</dbReference>
<dbReference type="GO" id="GO:0009307">
    <property type="term" value="P:DNA restriction-modification system"/>
    <property type="evidence" value="ECO:0007669"/>
    <property type="project" value="InterPro"/>
</dbReference>
<sequence>MARSPAMPLILPSASPTSSANSSNSSASSRTSSGSPGVGSRSMSTGDQSDGRAMIPPGRSPQSGRNTTQRRRREQRVTDGTGEAGRTEAQKVRPGSLTWALTVRAGDENRTRALSLGRYVRSGSMWSLTCPKTLPQGVRWCFVVPGVGRDSPVVLARIWHDQRLGGKSLRRQGQSAAGQQPALGGQTISTGLTRPLQSAAGEMLGVTSGQAQVAVAQFCYAHFPKLTVSKFEKKMTDDNETLEDWLETVHYPSVLGRPLGMSDLLFPSDEIRDEFLCDVHLRSEDDVIAVLDRFLFTSMRLPMVDKRDWEIWRHQRERLLSGEVVDESERQSIMEGLRSPRVILLASYFEDGEEDLYTWEGVSWIRGLLPDHPRIAIDALEAYAIAHAWAMTDYLIWSISDAQALIHARYIGIPENSSGRRSLLANLEPRQFEVIVYNLYGAMGYEVTLTPKSKDGGRDVIAVREADGMRETVLVECKRRKKPRGPEEVRALYGSVKREKANRGVFVSVSGFTKAALAEVSEDGIIEPINGLQLVVLLNEYLGHSWPARIDYYGREPSFLP</sequence>
<gene>
    <name evidence="3" type="ORF">FH715_07745</name>
</gene>
<evidence type="ECO:0000313" key="4">
    <source>
        <dbReference type="Proteomes" id="UP000311713"/>
    </source>
</evidence>
<feature type="domain" description="Restriction endonuclease type IV Mrr" evidence="2">
    <location>
        <begin position="425"/>
        <end position="536"/>
    </location>
</feature>
<dbReference type="EMBL" id="VDGT01000004">
    <property type="protein sequence ID" value="TNM32273.1"/>
    <property type="molecule type" value="Genomic_DNA"/>
</dbReference>
<accession>A0A5C4V8R1</accession>
<proteinExistence type="predicted"/>
<evidence type="ECO:0000313" key="3">
    <source>
        <dbReference type="EMBL" id="TNM32273.1"/>
    </source>
</evidence>
<keyword evidence="4" id="KW-1185">Reference proteome</keyword>
<dbReference type="InterPro" id="IPR007560">
    <property type="entry name" value="Restrct_endonuc_IV_Mrr"/>
</dbReference>
<dbReference type="GO" id="GO:0003677">
    <property type="term" value="F:DNA binding"/>
    <property type="evidence" value="ECO:0007669"/>
    <property type="project" value="InterPro"/>
</dbReference>
<protein>
    <submittedName>
        <fullName evidence="3">Restriction endonuclease</fullName>
    </submittedName>
</protein>
<dbReference type="Pfam" id="PF04471">
    <property type="entry name" value="Mrr_cat"/>
    <property type="match status" value="1"/>
</dbReference>
<dbReference type="PANTHER" id="PTHR30015:SF7">
    <property type="entry name" value="TYPE IV METHYL-DIRECTED RESTRICTION ENZYME ECOKMRR"/>
    <property type="match status" value="1"/>
</dbReference>
<dbReference type="InterPro" id="IPR011856">
    <property type="entry name" value="tRNA_endonuc-like_dom_sf"/>
</dbReference>
<dbReference type="PANTHER" id="PTHR30015">
    <property type="entry name" value="MRR RESTRICTION SYSTEM PROTEIN"/>
    <property type="match status" value="1"/>
</dbReference>
<feature type="compositionally biased region" description="Low complexity" evidence="1">
    <location>
        <begin position="12"/>
        <end position="44"/>
    </location>
</feature>
<dbReference type="Gene3D" id="3.40.1350.10">
    <property type="match status" value="1"/>
</dbReference>